<dbReference type="EMBL" id="BKAG01000082">
    <property type="protein sequence ID" value="GEP46287.1"/>
    <property type="molecule type" value="Genomic_DNA"/>
</dbReference>
<evidence type="ECO:0000256" key="3">
    <source>
        <dbReference type="ARBA" id="ARBA00022801"/>
    </source>
</evidence>
<comment type="caution">
    <text evidence="6">The sequence shown here is derived from an EMBL/GenBank/DDBJ whole genome shotgun (WGS) entry which is preliminary data.</text>
</comment>
<evidence type="ECO:0000313" key="7">
    <source>
        <dbReference type="Proteomes" id="UP000321577"/>
    </source>
</evidence>
<dbReference type="EC" id="3.5.1.28" evidence="2"/>
<name>A0A512MHR8_9BACT</name>
<sequence>MLVLAAVSFSLTQVRADVTATEGGNKPGFLKRMFGGGGSKETPPPTPTPAEVKEAPKAKSASSESREKITIKPKGTVSKSSSGSSKGSSKKSGSTETAKKSTPEKAAAPALPEKKSEPVKPEEIEKKMANLPGQSKAGDGEFGTDDDDKQTAATKPATPEPAPAPVTPTEALPTNTKNTGWQVVKVGGRDYVTGESINSFYRFSSYKVDGKHVWLRSNNLILKASIGSQEVLINNIKFIMSFPVLESNGGALFSRLDLCKLIDPVLRPTYITDAEPFDTIVLDAGHGGHDAGARGVYGYEKDFALKMSHVVKDALQKKGFKVVLSRPVDSFVTLSGRVAVANATPRSIFISLHFNSGGSAATGIETFALTPQGSSASLERGGGFNYNGLTGNSHDSANIALATAVHAMVISRFKFVDRGIKRAQWSVLTGCKRPGILFEGGFVTNGNECRLIASDTYRTSVASAIADAVVNYRTALRGAMTKQR</sequence>
<feature type="region of interest" description="Disordered" evidence="4">
    <location>
        <begin position="21"/>
        <end position="178"/>
    </location>
</feature>
<dbReference type="GO" id="GO:0009253">
    <property type="term" value="P:peptidoglycan catabolic process"/>
    <property type="evidence" value="ECO:0007669"/>
    <property type="project" value="InterPro"/>
</dbReference>
<dbReference type="InterPro" id="IPR002508">
    <property type="entry name" value="MurNAc-LAA_cat"/>
</dbReference>
<dbReference type="CDD" id="cd02696">
    <property type="entry name" value="MurNAc-LAA"/>
    <property type="match status" value="1"/>
</dbReference>
<keyword evidence="3" id="KW-0378">Hydrolase</keyword>
<dbReference type="InterPro" id="IPR050695">
    <property type="entry name" value="N-acetylmuramoyl_amidase_3"/>
</dbReference>
<dbReference type="SUPFAM" id="SSF53187">
    <property type="entry name" value="Zn-dependent exopeptidases"/>
    <property type="match status" value="1"/>
</dbReference>
<evidence type="ECO:0000256" key="4">
    <source>
        <dbReference type="SAM" id="MobiDB-lite"/>
    </source>
</evidence>
<feature type="compositionally biased region" description="Basic and acidic residues" evidence="4">
    <location>
        <begin position="112"/>
        <end position="128"/>
    </location>
</feature>
<evidence type="ECO:0000259" key="5">
    <source>
        <dbReference type="SMART" id="SM00646"/>
    </source>
</evidence>
<dbReference type="PANTHER" id="PTHR30404:SF0">
    <property type="entry name" value="N-ACETYLMURAMOYL-L-ALANINE AMIDASE AMIC"/>
    <property type="match status" value="1"/>
</dbReference>
<dbReference type="Proteomes" id="UP000321577">
    <property type="component" value="Unassembled WGS sequence"/>
</dbReference>
<dbReference type="PANTHER" id="PTHR30404">
    <property type="entry name" value="N-ACETYLMURAMOYL-L-ALANINE AMIDASE"/>
    <property type="match status" value="1"/>
</dbReference>
<dbReference type="SMART" id="SM00646">
    <property type="entry name" value="Ami_3"/>
    <property type="match status" value="1"/>
</dbReference>
<protein>
    <recommendedName>
        <fullName evidence="2">N-acetylmuramoyl-L-alanine amidase</fullName>
        <ecNumber evidence="2">3.5.1.28</ecNumber>
    </recommendedName>
</protein>
<dbReference type="GO" id="GO:0008745">
    <property type="term" value="F:N-acetylmuramoyl-L-alanine amidase activity"/>
    <property type="evidence" value="ECO:0007669"/>
    <property type="project" value="UniProtKB-EC"/>
</dbReference>
<dbReference type="Pfam" id="PF01520">
    <property type="entry name" value="Amidase_3"/>
    <property type="match status" value="1"/>
</dbReference>
<keyword evidence="7" id="KW-1185">Reference proteome</keyword>
<evidence type="ECO:0000313" key="6">
    <source>
        <dbReference type="EMBL" id="GEP46287.1"/>
    </source>
</evidence>
<dbReference type="Gene3D" id="3.40.630.40">
    <property type="entry name" value="Zn-dependent exopeptidases"/>
    <property type="match status" value="1"/>
</dbReference>
<accession>A0A512MHR8</accession>
<proteinExistence type="predicted"/>
<dbReference type="AlphaFoldDB" id="A0A512MHR8"/>
<feature type="domain" description="MurNAc-LAA" evidence="5">
    <location>
        <begin position="338"/>
        <end position="470"/>
    </location>
</feature>
<evidence type="ECO:0000256" key="1">
    <source>
        <dbReference type="ARBA" id="ARBA00001561"/>
    </source>
</evidence>
<gene>
    <name evidence="6" type="ORF">BGE01nite_55780</name>
</gene>
<comment type="catalytic activity">
    <reaction evidence="1">
        <text>Hydrolyzes the link between N-acetylmuramoyl residues and L-amino acid residues in certain cell-wall glycopeptides.</text>
        <dbReference type="EC" id="3.5.1.28"/>
    </reaction>
</comment>
<reference evidence="6 7" key="1">
    <citation type="submission" date="2019-07" db="EMBL/GenBank/DDBJ databases">
        <title>Whole genome shotgun sequence of Brevifollis gellanilyticus NBRC 108608.</title>
        <authorList>
            <person name="Hosoyama A."/>
            <person name="Uohara A."/>
            <person name="Ohji S."/>
            <person name="Ichikawa N."/>
        </authorList>
    </citation>
    <scope>NUCLEOTIDE SEQUENCE [LARGE SCALE GENOMIC DNA]</scope>
    <source>
        <strain evidence="6 7">NBRC 108608</strain>
    </source>
</reference>
<evidence type="ECO:0000256" key="2">
    <source>
        <dbReference type="ARBA" id="ARBA00011901"/>
    </source>
</evidence>
<dbReference type="GO" id="GO:0030288">
    <property type="term" value="C:outer membrane-bounded periplasmic space"/>
    <property type="evidence" value="ECO:0007669"/>
    <property type="project" value="TreeGrafter"/>
</dbReference>
<feature type="compositionally biased region" description="Low complexity" evidence="4">
    <location>
        <begin position="72"/>
        <end position="96"/>
    </location>
</feature>
<organism evidence="6 7">
    <name type="scientific">Brevifollis gellanilyticus</name>
    <dbReference type="NCBI Taxonomy" id="748831"/>
    <lineage>
        <taxon>Bacteria</taxon>
        <taxon>Pseudomonadati</taxon>
        <taxon>Verrucomicrobiota</taxon>
        <taxon>Verrucomicrobiia</taxon>
        <taxon>Verrucomicrobiales</taxon>
        <taxon>Verrucomicrobiaceae</taxon>
    </lineage>
</organism>